<evidence type="ECO:0000256" key="13">
    <source>
        <dbReference type="SAM" id="MobiDB-lite"/>
    </source>
</evidence>
<feature type="domain" description="EF-hand" evidence="15">
    <location>
        <begin position="943"/>
        <end position="978"/>
    </location>
</feature>
<feature type="coiled-coil region" evidence="12">
    <location>
        <begin position="2944"/>
        <end position="2971"/>
    </location>
</feature>
<dbReference type="GO" id="GO:0005737">
    <property type="term" value="C:cytoplasm"/>
    <property type="evidence" value="ECO:0007669"/>
    <property type="project" value="TreeGrafter"/>
</dbReference>
<dbReference type="InterPro" id="IPR011992">
    <property type="entry name" value="EF-hand-dom_pair"/>
</dbReference>
<comment type="catalytic activity">
    <reaction evidence="9">
        <text>L-threonyl-[protein] + ATP = O-phospho-L-threonyl-[protein] + ADP + H(+)</text>
        <dbReference type="Rhea" id="RHEA:46608"/>
        <dbReference type="Rhea" id="RHEA-COMP:11060"/>
        <dbReference type="Rhea" id="RHEA-COMP:11605"/>
        <dbReference type="ChEBI" id="CHEBI:15378"/>
        <dbReference type="ChEBI" id="CHEBI:30013"/>
        <dbReference type="ChEBI" id="CHEBI:30616"/>
        <dbReference type="ChEBI" id="CHEBI:61977"/>
        <dbReference type="ChEBI" id="CHEBI:456216"/>
        <dbReference type="EC" id="2.7.11.1"/>
    </reaction>
</comment>
<dbReference type="Pfam" id="PF13833">
    <property type="entry name" value="EF-hand_8"/>
    <property type="match status" value="1"/>
</dbReference>
<evidence type="ECO:0000256" key="10">
    <source>
        <dbReference type="ARBA" id="ARBA00048679"/>
    </source>
</evidence>
<keyword evidence="7" id="KW-0067">ATP-binding</keyword>
<keyword evidence="12" id="KW-0175">Coiled coil</keyword>
<name>A0A1R2CXD3_9CILI</name>
<feature type="region of interest" description="Disordered" evidence="13">
    <location>
        <begin position="1"/>
        <end position="97"/>
    </location>
</feature>
<dbReference type="EC" id="2.7.11.1" evidence="1"/>
<evidence type="ECO:0000256" key="12">
    <source>
        <dbReference type="SAM" id="Coils"/>
    </source>
</evidence>
<feature type="domain" description="Protein kinase" evidence="14">
    <location>
        <begin position="1791"/>
        <end position="2147"/>
    </location>
</feature>
<dbReference type="GO" id="GO:0005509">
    <property type="term" value="F:calcium ion binding"/>
    <property type="evidence" value="ECO:0007669"/>
    <property type="project" value="InterPro"/>
</dbReference>
<evidence type="ECO:0000256" key="4">
    <source>
        <dbReference type="ARBA" id="ARBA00022741"/>
    </source>
</evidence>
<dbReference type="Gene3D" id="2.130.10.10">
    <property type="entry name" value="YVTN repeat-like/Quinoprotein amine dehydrogenase"/>
    <property type="match status" value="1"/>
</dbReference>
<feature type="region of interest" description="Disordered" evidence="13">
    <location>
        <begin position="471"/>
        <end position="545"/>
    </location>
</feature>
<keyword evidence="3" id="KW-0808">Transferase</keyword>
<dbReference type="SUPFAM" id="SSF50998">
    <property type="entry name" value="Quinoprotein alcohol dehydrogenase-like"/>
    <property type="match status" value="1"/>
</dbReference>
<feature type="compositionally biased region" description="Basic residues" evidence="13">
    <location>
        <begin position="486"/>
        <end position="498"/>
    </location>
</feature>
<dbReference type="SUPFAM" id="SSF56112">
    <property type="entry name" value="Protein kinase-like (PK-like)"/>
    <property type="match status" value="1"/>
</dbReference>
<keyword evidence="2" id="KW-0723">Serine/threonine-protein kinase</keyword>
<evidence type="ECO:0000256" key="6">
    <source>
        <dbReference type="ARBA" id="ARBA00022837"/>
    </source>
</evidence>
<evidence type="ECO:0000256" key="5">
    <source>
        <dbReference type="ARBA" id="ARBA00022777"/>
    </source>
</evidence>
<dbReference type="SMART" id="SM00220">
    <property type="entry name" value="S_TKc"/>
    <property type="match status" value="1"/>
</dbReference>
<dbReference type="GO" id="GO:0004674">
    <property type="term" value="F:protein serine/threonine kinase activity"/>
    <property type="evidence" value="ECO:0007669"/>
    <property type="project" value="UniProtKB-KW"/>
</dbReference>
<comment type="catalytic activity">
    <reaction evidence="10">
        <text>L-seryl-[protein] + ATP = O-phospho-L-seryl-[protein] + ADP + H(+)</text>
        <dbReference type="Rhea" id="RHEA:17989"/>
        <dbReference type="Rhea" id="RHEA-COMP:9863"/>
        <dbReference type="Rhea" id="RHEA-COMP:11604"/>
        <dbReference type="ChEBI" id="CHEBI:15378"/>
        <dbReference type="ChEBI" id="CHEBI:29999"/>
        <dbReference type="ChEBI" id="CHEBI:30616"/>
        <dbReference type="ChEBI" id="CHEBI:83421"/>
        <dbReference type="ChEBI" id="CHEBI:456216"/>
        <dbReference type="EC" id="2.7.11.1"/>
    </reaction>
</comment>
<dbReference type="InterPro" id="IPR000719">
    <property type="entry name" value="Prot_kinase_dom"/>
</dbReference>
<dbReference type="InterPro" id="IPR016024">
    <property type="entry name" value="ARM-type_fold"/>
</dbReference>
<comment type="similarity">
    <text evidence="8">Belongs to the protein kinase superfamily. Ser/Thr protein kinase family. CDPK subfamily.</text>
</comment>
<evidence type="ECO:0000256" key="9">
    <source>
        <dbReference type="ARBA" id="ARBA00047899"/>
    </source>
</evidence>
<dbReference type="SUPFAM" id="SSF47473">
    <property type="entry name" value="EF-hand"/>
    <property type="match status" value="3"/>
</dbReference>
<dbReference type="SUPFAM" id="SSF48371">
    <property type="entry name" value="ARM repeat"/>
    <property type="match status" value="1"/>
</dbReference>
<evidence type="ECO:0000256" key="3">
    <source>
        <dbReference type="ARBA" id="ARBA00022679"/>
    </source>
</evidence>
<dbReference type="Pfam" id="PF13499">
    <property type="entry name" value="EF-hand_7"/>
    <property type="match status" value="1"/>
</dbReference>
<dbReference type="PROSITE" id="PS00018">
    <property type="entry name" value="EF_HAND_1"/>
    <property type="match status" value="2"/>
</dbReference>
<dbReference type="InterPro" id="IPR053235">
    <property type="entry name" value="Ser_Thr_kinase"/>
</dbReference>
<evidence type="ECO:0000313" key="16">
    <source>
        <dbReference type="EMBL" id="OMJ93669.1"/>
    </source>
</evidence>
<keyword evidence="4" id="KW-0547">Nucleotide-binding</keyword>
<dbReference type="Pfam" id="PF00069">
    <property type="entry name" value="Pkinase"/>
    <property type="match status" value="1"/>
</dbReference>
<dbReference type="InterPro" id="IPR018247">
    <property type="entry name" value="EF_Hand_1_Ca_BS"/>
</dbReference>
<feature type="region of interest" description="Disordered" evidence="13">
    <location>
        <begin position="444"/>
        <end position="463"/>
    </location>
</feature>
<dbReference type="InterPro" id="IPR011047">
    <property type="entry name" value="Quinoprotein_ADH-like_sf"/>
</dbReference>
<feature type="domain" description="EF-hand" evidence="15">
    <location>
        <begin position="385"/>
        <end position="420"/>
    </location>
</feature>
<evidence type="ECO:0000256" key="8">
    <source>
        <dbReference type="ARBA" id="ARBA00024334"/>
    </source>
</evidence>
<feature type="repeat" description="WD" evidence="11">
    <location>
        <begin position="1203"/>
        <end position="1235"/>
    </location>
</feature>
<evidence type="ECO:0000256" key="1">
    <source>
        <dbReference type="ARBA" id="ARBA00012513"/>
    </source>
</evidence>
<keyword evidence="11" id="KW-0853">WD repeat</keyword>
<keyword evidence="17" id="KW-1185">Reference proteome</keyword>
<keyword evidence="5" id="KW-0418">Kinase</keyword>
<feature type="compositionally biased region" description="Basic and acidic residues" evidence="13">
    <location>
        <begin position="28"/>
        <end position="41"/>
    </location>
</feature>
<feature type="compositionally biased region" description="Basic and acidic residues" evidence="13">
    <location>
        <begin position="503"/>
        <end position="521"/>
    </location>
</feature>
<dbReference type="InterPro" id="IPR001680">
    <property type="entry name" value="WD40_rpt"/>
</dbReference>
<dbReference type="EMBL" id="MPUH01000039">
    <property type="protein sequence ID" value="OMJ93669.1"/>
    <property type="molecule type" value="Genomic_DNA"/>
</dbReference>
<proteinExistence type="inferred from homology"/>
<dbReference type="PROSITE" id="PS50222">
    <property type="entry name" value="EF_HAND_2"/>
    <property type="match status" value="4"/>
</dbReference>
<evidence type="ECO:0000256" key="7">
    <source>
        <dbReference type="ARBA" id="ARBA00022840"/>
    </source>
</evidence>
<keyword evidence="6" id="KW-0106">Calcium</keyword>
<dbReference type="Proteomes" id="UP000187209">
    <property type="component" value="Unassembled WGS sequence"/>
</dbReference>
<organism evidence="16 17">
    <name type="scientific">Stentor coeruleus</name>
    <dbReference type="NCBI Taxonomy" id="5963"/>
    <lineage>
        <taxon>Eukaryota</taxon>
        <taxon>Sar</taxon>
        <taxon>Alveolata</taxon>
        <taxon>Ciliophora</taxon>
        <taxon>Postciliodesmatophora</taxon>
        <taxon>Heterotrichea</taxon>
        <taxon>Heterotrichida</taxon>
        <taxon>Stentoridae</taxon>
        <taxon>Stentor</taxon>
    </lineage>
</organism>
<dbReference type="InterPro" id="IPR015943">
    <property type="entry name" value="WD40/YVTN_repeat-like_dom_sf"/>
</dbReference>
<dbReference type="PROSITE" id="PS50011">
    <property type="entry name" value="PROTEIN_KINASE_DOM"/>
    <property type="match status" value="1"/>
</dbReference>
<dbReference type="InterPro" id="IPR002048">
    <property type="entry name" value="EF_hand_dom"/>
</dbReference>
<dbReference type="PANTHER" id="PTHR24361:SF433">
    <property type="entry name" value="PROTEIN KINASE DOMAIN-CONTAINING PROTEIN"/>
    <property type="match status" value="1"/>
</dbReference>
<feature type="compositionally biased region" description="Basic and acidic residues" evidence="13">
    <location>
        <begin position="60"/>
        <end position="81"/>
    </location>
</feature>
<dbReference type="SMART" id="SM00054">
    <property type="entry name" value="EFh"/>
    <property type="match status" value="7"/>
</dbReference>
<reference evidence="16 17" key="1">
    <citation type="submission" date="2016-11" db="EMBL/GenBank/DDBJ databases">
        <title>The macronuclear genome of Stentor coeruleus: a giant cell with tiny introns.</title>
        <authorList>
            <person name="Slabodnick M."/>
            <person name="Ruby J.G."/>
            <person name="Reiff S.B."/>
            <person name="Swart E.C."/>
            <person name="Gosai S."/>
            <person name="Prabakaran S."/>
            <person name="Witkowska E."/>
            <person name="Larue G.E."/>
            <person name="Fisher S."/>
            <person name="Freeman R.M."/>
            <person name="Gunawardena J."/>
            <person name="Chu W."/>
            <person name="Stover N.A."/>
            <person name="Gregory B.D."/>
            <person name="Nowacki M."/>
            <person name="Derisi J."/>
            <person name="Roy S.W."/>
            <person name="Marshall W.F."/>
            <person name="Sood P."/>
        </authorList>
    </citation>
    <scope>NUCLEOTIDE SEQUENCE [LARGE SCALE GENOMIC DNA]</scope>
    <source>
        <strain evidence="16">WM001</strain>
    </source>
</reference>
<dbReference type="OrthoDB" id="291557at2759"/>
<sequence>MSNIGSSKGQKKHSKPSSIEKSLPKQSSQKEKSPSKQEKQAVKIAPTTEKLQVPGQGPQKIEKTPTRERSAEVKSSGEKLPFRASSSQSPLKEAPPPAPVLRISRVQVSSEKNYDVLEKCKDFLNHDNRQKLTRLCEIEDISKNKFIPLMTFGRVLRYIGFRLLFDEIRHFVLQMNFYSETTDKVFYLKLTSTVLRKLFRPKPYQVIQKPSQNAAATLIQKYYLSKKNSWVRPGVRNPGVVLKELAKKLNECNKPLLRCFEEAERNRCGFIETSDFDIMLRNHKVECNYEEVKETFNFLDTRKAGKVNYNNFITGIEGYFYSFGKPVIRGDIKKKLSEITKTLKGIFKETGIPCEIMFKVFDKDNRGVVSFDNFSFILYKIGAKYSQTEMRQLFEMADAGKDGYLSFIEFATVFYDLNESPVDILNRLEMEEKIRKELEAKRLEEEEKRKKEEEEEKKKKDEEDAIKKALEEEEKKKKGESGGKAGKGKGGKAGKGKAAKTGGGEKKAGGKKGKEGKEGKAKTGKKGGKKGAAEPPPPPPEPVIDEKEIAAREFREFMKLEYVVPLINTSLVQADYIILARAGQSALENRPVTKYFYPWVTDWEKVIENPMSHTLWVSGTHGAVGYLDDQGVLNSHNLISGEKTSTMHLGTKPPFEKIPILGGACDSNLGRLYILNKQWVLEIWDFHEKSSAPIKRVKVLSKIVGYDYVQKYFANPNNNQSPNLIHLGKSGAIIVNSTCADGFIYCFEPISLTLLWRSRLTLDEIKIPKNVCNVIEEFEFFISECVKKGITEKELYNIFDINKTSIVSNDDFQQIIKKNSLPVKDSLMKILFKVIDPKSLGFIYLDKLFYGKYLLRQEFVKSDLDQMILLPEWVNNIHANEAVKECMCKISQIMESKNITSAIMIEKLKNTEEIQPENIVNEDDYVSMEAFKKTLEELLKPEISDADFEMAIKIADRDNSGKINYIDFMGNISSKKLAPSSLNQLNSQELPRDSLKYVLHKSIELGIDLYKRCKDLDRSASGTLPKDVFSSILLMLPMGIDSDTLSIILDRDLTYNSIGHVDYLEIFERQEYYKLLISSKRTDFLTPPVQEEAAVIQDFVYMQELNLIAFATNNPVSSIIHVKDLQGSLVAKLVGHFNSQAPLMHYIQESNCLVTAETRRLEPLNPFEPELPPCEILLWNLQQDIINKFKYQPSWIIKPFKKVHAHKGTIRDLAYLPLTQVVASIGSDGLLKLWNPTGVPFTLAEEENLPISLTNGEEKSSQYTKSNQIMACVRIVSLLNGEKLKSCVYENVEWLLCITFDKEKNVFAMNSSGFQRFSLCVPAKQHDWEIPEKVHDQVTDVFCKYRAKALDNFYKGVEPRVNEILNKRKSEKEYEKKIENAVMKSVIFTENFDKIIQVLENYPNKKNKSSVSIEEFYNALVKYAGFHSVTYSMFVFLLNDIQEKHFARKITNKSEAEIVSLIRSLQESSVVISEEAKTEEIDVVSLQQKIFSCICKNLQDKGKSAFDMLSKLDSNQDKMLNCDEFLEFLHKIDLNLRKTEAACIMKCLNLQSNTTLKTQELQKRLEDCGYSDPYNTNFYEYLFEDLSVQNFLKKFKKQHKFRNYFEFFSYFDANNDGFLLPEEVLIGLLSVDRKNAERLYNITITTMKNEIETWKLAEFFEEIEKKQLLLPKVTPNYSAMEICVKKYNSLEELSRSTKELKLATSSIFKEINIGIEIHARKYRLIQGIRHIKSAKIMFQEMVDSLLSVCLVSLNKLIPHGSEVKTVKSSENFNEDEIKIHVYKSDDLQIVWENTQEIREGEGKVITNSIPVMAIGYSSKFIEKETKDQDSLSKSLEREIKANIFIQNHCESIAKVLGTFEQVNEEAKETVVVIQKIHGQSIKYLISHIGGVLHIPIIKKIKATSLLLSYWGRQILNLLKELHSLGFCANTLSIDNLYISDDGSKILLKLKGLGFLDGEGKITNSIDLIALDSSRNIFLSSFVAPEFFIDSLKTASVDVWSFAVVMLSLMFGEEIKGFFKAYQDWCANKCINTKLGSENLKPCKSFFYSPVVDFEIKAGKPYRVDHKELNLLKSLQKSSFSGLISDFNTQNDESVEISQLFRALMQKDEDKAIENNDMGKIFDLLSLCLQEDPNKRPSIESLLSSTSFALTEPQENQAKSYAKIIFKHKNPELVVSKFITEKLADIENNFNIGKVEETQNLLQNLTVTLLSCEDNVIKDTINAVNLSDVPAEEKEIMISRNLVFPSTELFNKCIDDKVFLRISRISLEFAMRNEFKILETYTCMIKSILEYINSVKFPLLKHAHAILEAFLVLYTGNLTQNECDGSILTQSYWLPELFTILSPLYKEFFTENSQRYPVLSKLINFHIHPDYFSELQIILENLSLLKNPESNLFQKINSLKTLKNTLVSNNEHKLKAAFDTKFPQFIVSLLQDNEGKIRSEVLDIFYEISKNCREQSTFYPGEVKSNKKVEEIVNYLVVSNNEGRDIGGIKSQSAIIAVEKMLKFISGCFENAIFIYPIVRMIKLKSETGENKEQALKLLINCLQGNEKTQQACLSPVTDSLSIICTSLTSFARSLDGKGGRGNENSIQYLFEEFLSRASPFMLKNVRLAPGFDILLKEEDLRIPDTVTLSALLNSIPNNIDIEYDHLSFMHKLKNWMKGVYKKDTPDSTAIWNDIHECINHLQDLINAFWGIVEAQFSKGKMQNISPEQKRQVKAKIRDILEFFEWIIENNFDFNWFNNVDNMEWVVEKSLKSLEHSGSDYEAFPFEEEGILCLRILCRLLNQPTLDFLFEKIVYGKVFTTHIKAQYGKMKEIMMKNNNPLQILELNRDQSKVRLASFNRLLYHNALRHQLIEHHFCEVLVRDFLADKKQLQLKLNDYVLEFLSFSELFPTRHEAQKMMKKIFKERENCPELFENLIDCMRTHKTIQNELKNIQDSNPVLNTSSIEFLQELIRLAENELSGLLVQAEAAKALKGIFASNSKLRGEFPSLEEYANRLSN</sequence>
<dbReference type="PROSITE" id="PS50294">
    <property type="entry name" value="WD_REPEATS_REGION"/>
    <property type="match status" value="1"/>
</dbReference>
<feature type="domain" description="EF-hand" evidence="15">
    <location>
        <begin position="349"/>
        <end position="384"/>
    </location>
</feature>
<feature type="domain" description="EF-hand" evidence="15">
    <location>
        <begin position="1500"/>
        <end position="1535"/>
    </location>
</feature>
<evidence type="ECO:0000313" key="17">
    <source>
        <dbReference type="Proteomes" id="UP000187209"/>
    </source>
</evidence>
<dbReference type="PROSITE" id="PS50082">
    <property type="entry name" value="WD_REPEATS_2"/>
    <property type="match status" value="1"/>
</dbReference>
<evidence type="ECO:0000259" key="14">
    <source>
        <dbReference type="PROSITE" id="PS50011"/>
    </source>
</evidence>
<protein>
    <recommendedName>
        <fullName evidence="1">non-specific serine/threonine protein kinase</fullName>
        <ecNumber evidence="1">2.7.11.1</ecNumber>
    </recommendedName>
</protein>
<dbReference type="CDD" id="cd00051">
    <property type="entry name" value="EFh"/>
    <property type="match status" value="1"/>
</dbReference>
<dbReference type="InterPro" id="IPR011009">
    <property type="entry name" value="Kinase-like_dom_sf"/>
</dbReference>
<feature type="compositionally biased region" description="Basic and acidic residues" evidence="13">
    <location>
        <begin position="471"/>
        <end position="481"/>
    </location>
</feature>
<dbReference type="GO" id="GO:0005524">
    <property type="term" value="F:ATP binding"/>
    <property type="evidence" value="ECO:0007669"/>
    <property type="project" value="UniProtKB-KW"/>
</dbReference>
<evidence type="ECO:0000256" key="11">
    <source>
        <dbReference type="PROSITE-ProRule" id="PRU00221"/>
    </source>
</evidence>
<evidence type="ECO:0000259" key="15">
    <source>
        <dbReference type="PROSITE" id="PS50222"/>
    </source>
</evidence>
<dbReference type="SMART" id="SM00320">
    <property type="entry name" value="WD40"/>
    <property type="match status" value="1"/>
</dbReference>
<dbReference type="Gene3D" id="1.10.238.10">
    <property type="entry name" value="EF-hand"/>
    <property type="match status" value="4"/>
</dbReference>
<dbReference type="Gene3D" id="1.10.510.10">
    <property type="entry name" value="Transferase(Phosphotransferase) domain 1"/>
    <property type="match status" value="1"/>
</dbReference>
<comment type="caution">
    <text evidence="16">The sequence shown here is derived from an EMBL/GenBank/DDBJ whole genome shotgun (WGS) entry which is preliminary data.</text>
</comment>
<evidence type="ECO:0000256" key="2">
    <source>
        <dbReference type="ARBA" id="ARBA00022527"/>
    </source>
</evidence>
<accession>A0A1R2CXD3</accession>
<gene>
    <name evidence="16" type="ORF">SteCoe_3369</name>
</gene>
<dbReference type="PANTHER" id="PTHR24361">
    <property type="entry name" value="MITOGEN-ACTIVATED KINASE KINASE KINASE"/>
    <property type="match status" value="1"/>
</dbReference>